<reference evidence="1" key="1">
    <citation type="journal article" date="2019" name="Environ. Microbiol.">
        <title>Fungal ecological strategies reflected in gene transcription - a case study of two litter decomposers.</title>
        <authorList>
            <person name="Barbi F."/>
            <person name="Kohler A."/>
            <person name="Barry K."/>
            <person name="Baskaran P."/>
            <person name="Daum C."/>
            <person name="Fauchery L."/>
            <person name="Ihrmark K."/>
            <person name="Kuo A."/>
            <person name="LaButti K."/>
            <person name="Lipzen A."/>
            <person name="Morin E."/>
            <person name="Grigoriev I.V."/>
            <person name="Henrissat B."/>
            <person name="Lindahl B."/>
            <person name="Martin F."/>
        </authorList>
    </citation>
    <scope>NUCLEOTIDE SEQUENCE</scope>
    <source>
        <strain evidence="1">JB14</strain>
    </source>
</reference>
<dbReference type="EMBL" id="ML769386">
    <property type="protein sequence ID" value="KAE9409872.1"/>
    <property type="molecule type" value="Genomic_DNA"/>
</dbReference>
<proteinExistence type="predicted"/>
<sequence>MKTPLLRLVTPPYTPSTSTSAMSSLTQWSYRAVRPLMSKSGKLQHKALKHLRQRRVPPTQSPREAYNLCRCSKSVKAMLLLGRHQHFLKENQNRIRMLPCASFWIEKYNLKPLNLARSDTSKMRAIHWFLT</sequence>
<accession>A0A6A4ICJ7</accession>
<dbReference type="AlphaFoldDB" id="A0A6A4ICJ7"/>
<name>A0A6A4ICJ7_9AGAR</name>
<evidence type="ECO:0000313" key="1">
    <source>
        <dbReference type="EMBL" id="KAE9409872.1"/>
    </source>
</evidence>
<protein>
    <submittedName>
        <fullName evidence="1">Uncharacterized protein</fullName>
    </submittedName>
</protein>
<gene>
    <name evidence="1" type="ORF">BT96DRAFT_459823</name>
</gene>
<organism evidence="1 2">
    <name type="scientific">Gymnopus androsaceus JB14</name>
    <dbReference type="NCBI Taxonomy" id="1447944"/>
    <lineage>
        <taxon>Eukaryota</taxon>
        <taxon>Fungi</taxon>
        <taxon>Dikarya</taxon>
        <taxon>Basidiomycota</taxon>
        <taxon>Agaricomycotina</taxon>
        <taxon>Agaricomycetes</taxon>
        <taxon>Agaricomycetidae</taxon>
        <taxon>Agaricales</taxon>
        <taxon>Marasmiineae</taxon>
        <taxon>Omphalotaceae</taxon>
        <taxon>Gymnopus</taxon>
    </lineage>
</organism>
<dbReference type="Proteomes" id="UP000799118">
    <property type="component" value="Unassembled WGS sequence"/>
</dbReference>
<evidence type="ECO:0000313" key="2">
    <source>
        <dbReference type="Proteomes" id="UP000799118"/>
    </source>
</evidence>
<keyword evidence="2" id="KW-1185">Reference proteome</keyword>